<dbReference type="Gene3D" id="3.30.1490.190">
    <property type="match status" value="1"/>
</dbReference>
<keyword evidence="8" id="KW-1185">Reference proteome</keyword>
<keyword evidence="5" id="KW-0238">DNA-binding</keyword>
<dbReference type="InterPro" id="IPR043135">
    <property type="entry name" value="Fur_C"/>
</dbReference>
<dbReference type="Proteomes" id="UP000661649">
    <property type="component" value="Unassembled WGS sequence"/>
</dbReference>
<comment type="caution">
    <text evidence="7">The sequence shown here is derived from an EMBL/GenBank/DDBJ whole genome shotgun (WGS) entry which is preliminary data.</text>
</comment>
<keyword evidence="2" id="KW-0678">Repressor</keyword>
<dbReference type="Pfam" id="PF01475">
    <property type="entry name" value="FUR"/>
    <property type="match status" value="1"/>
</dbReference>
<evidence type="ECO:0000256" key="6">
    <source>
        <dbReference type="ARBA" id="ARBA00023163"/>
    </source>
</evidence>
<dbReference type="SUPFAM" id="SSF46785">
    <property type="entry name" value="Winged helix' DNA-binding domain"/>
    <property type="match status" value="1"/>
</dbReference>
<evidence type="ECO:0000256" key="2">
    <source>
        <dbReference type="ARBA" id="ARBA00022491"/>
    </source>
</evidence>
<dbReference type="CDD" id="cd07153">
    <property type="entry name" value="Fur_like"/>
    <property type="match status" value="1"/>
</dbReference>
<sequence length="140" mass="16092">MSKAPYKTKQMAELLTFLESVQGKHVTVNEICDYFKEKGISVGTTTVYRHLEKMVKEGVVAKYVVDGTSSACFEYTGNCQTVEKECSYHCKCEKCGKLIHLHCDEVESLKKHMMEHHSFEMDSLRTVFYGICNECRNNKE</sequence>
<keyword evidence="4" id="KW-0805">Transcription regulation</keyword>
<organism evidence="7 8">
    <name type="scientific">Blautia stercoris</name>
    <dbReference type="NCBI Taxonomy" id="871664"/>
    <lineage>
        <taxon>Bacteria</taxon>
        <taxon>Bacillati</taxon>
        <taxon>Bacillota</taxon>
        <taxon>Clostridia</taxon>
        <taxon>Lachnospirales</taxon>
        <taxon>Lachnospiraceae</taxon>
        <taxon>Blautia</taxon>
    </lineage>
</organism>
<dbReference type="EMBL" id="JACRTP010000002">
    <property type="protein sequence ID" value="MBC8628185.1"/>
    <property type="molecule type" value="Genomic_DNA"/>
</dbReference>
<dbReference type="RefSeq" id="WP_022304005.1">
    <property type="nucleotide sequence ID" value="NZ_JACRTP010000002.1"/>
</dbReference>
<proteinExistence type="inferred from homology"/>
<dbReference type="Gene3D" id="1.10.10.10">
    <property type="entry name" value="Winged helix-like DNA-binding domain superfamily/Winged helix DNA-binding domain"/>
    <property type="match status" value="1"/>
</dbReference>
<dbReference type="InterPro" id="IPR036390">
    <property type="entry name" value="WH_DNA-bd_sf"/>
</dbReference>
<comment type="similarity">
    <text evidence="1">Belongs to the Fur family.</text>
</comment>
<reference evidence="7 8" key="1">
    <citation type="submission" date="2020-08" db="EMBL/GenBank/DDBJ databases">
        <title>Genome public.</title>
        <authorList>
            <person name="Liu C."/>
            <person name="Sun Q."/>
        </authorList>
    </citation>
    <scope>NUCLEOTIDE SEQUENCE [LARGE SCALE GENOMIC DNA]</scope>
    <source>
        <strain evidence="7 8">3_YM_SP_D4_24.mj</strain>
    </source>
</reference>
<gene>
    <name evidence="7" type="ORF">H8712_06085</name>
</gene>
<dbReference type="InterPro" id="IPR036388">
    <property type="entry name" value="WH-like_DNA-bd_sf"/>
</dbReference>
<keyword evidence="6" id="KW-0804">Transcription</keyword>
<evidence type="ECO:0000256" key="4">
    <source>
        <dbReference type="ARBA" id="ARBA00023015"/>
    </source>
</evidence>
<dbReference type="PANTHER" id="PTHR33202:SF7">
    <property type="entry name" value="FERRIC UPTAKE REGULATION PROTEIN"/>
    <property type="match status" value="1"/>
</dbReference>
<dbReference type="PANTHER" id="PTHR33202">
    <property type="entry name" value="ZINC UPTAKE REGULATION PROTEIN"/>
    <property type="match status" value="1"/>
</dbReference>
<dbReference type="InterPro" id="IPR002481">
    <property type="entry name" value="FUR"/>
</dbReference>
<evidence type="ECO:0000256" key="3">
    <source>
        <dbReference type="ARBA" id="ARBA00022833"/>
    </source>
</evidence>
<keyword evidence="3" id="KW-0862">Zinc</keyword>
<evidence type="ECO:0000313" key="8">
    <source>
        <dbReference type="Proteomes" id="UP000661649"/>
    </source>
</evidence>
<evidence type="ECO:0000313" key="7">
    <source>
        <dbReference type="EMBL" id="MBC8628185.1"/>
    </source>
</evidence>
<evidence type="ECO:0000256" key="5">
    <source>
        <dbReference type="ARBA" id="ARBA00023125"/>
    </source>
</evidence>
<accession>A0ABR7PBJ0</accession>
<protein>
    <submittedName>
        <fullName evidence="7">Transcriptional repressor</fullName>
    </submittedName>
</protein>
<name>A0ABR7PBJ0_9FIRM</name>
<evidence type="ECO:0000256" key="1">
    <source>
        <dbReference type="ARBA" id="ARBA00007957"/>
    </source>
</evidence>